<dbReference type="AlphaFoldDB" id="A0A174DLB3"/>
<gene>
    <name evidence="1" type="ORF">ERS852397_01645</name>
</gene>
<dbReference type="Proteomes" id="UP000095517">
    <property type="component" value="Unassembled WGS sequence"/>
</dbReference>
<dbReference type="EMBL" id="CYZH01000007">
    <property type="protein sequence ID" value="CUO24836.1"/>
    <property type="molecule type" value="Genomic_DNA"/>
</dbReference>
<dbReference type="STRING" id="338188.ERS852397_01645"/>
<keyword evidence="1" id="KW-0548">Nucleotidyltransferase</keyword>
<dbReference type="EC" id="2.7.7.7" evidence="1"/>
<keyword evidence="1" id="KW-0378">Hydrolase</keyword>
<protein>
    <submittedName>
        <fullName evidence="1">DNA polymerase III, epsilon subunit and related 3'-5' exonucleases</fullName>
        <ecNumber evidence="1">2.7.7.7</ecNumber>
    </submittedName>
</protein>
<keyword evidence="1" id="KW-0269">Exonuclease</keyword>
<sequence length="37" mass="4251">MNIFTRTIHPAPNYNTQWTTAIHGLTYDDTIEAEEGK</sequence>
<evidence type="ECO:0000313" key="1">
    <source>
        <dbReference type="EMBL" id="CUO24836.1"/>
    </source>
</evidence>
<evidence type="ECO:0000313" key="2">
    <source>
        <dbReference type="Proteomes" id="UP000095517"/>
    </source>
</evidence>
<keyword evidence="1" id="KW-0808">Transferase</keyword>
<organism evidence="1 2">
    <name type="scientific">Bacteroides finegoldii</name>
    <dbReference type="NCBI Taxonomy" id="338188"/>
    <lineage>
        <taxon>Bacteria</taxon>
        <taxon>Pseudomonadati</taxon>
        <taxon>Bacteroidota</taxon>
        <taxon>Bacteroidia</taxon>
        <taxon>Bacteroidales</taxon>
        <taxon>Bacteroidaceae</taxon>
        <taxon>Bacteroides</taxon>
    </lineage>
</organism>
<keyword evidence="1" id="KW-0540">Nuclease</keyword>
<proteinExistence type="predicted"/>
<name>A0A174DLB3_9BACE</name>
<reference evidence="1 2" key="1">
    <citation type="submission" date="2015-09" db="EMBL/GenBank/DDBJ databases">
        <authorList>
            <consortium name="Pathogen Informatics"/>
        </authorList>
    </citation>
    <scope>NUCLEOTIDE SEQUENCE [LARGE SCALE GENOMIC DNA]</scope>
    <source>
        <strain evidence="1 2">2789STDY5608840</strain>
    </source>
</reference>
<dbReference type="GO" id="GO:0004527">
    <property type="term" value="F:exonuclease activity"/>
    <property type="evidence" value="ECO:0007669"/>
    <property type="project" value="UniProtKB-KW"/>
</dbReference>
<accession>A0A174DLB3</accession>
<dbReference type="GO" id="GO:0003887">
    <property type="term" value="F:DNA-directed DNA polymerase activity"/>
    <property type="evidence" value="ECO:0007669"/>
    <property type="project" value="UniProtKB-EC"/>
</dbReference>